<sequence length="77" mass="8291">MAEFCDLCAEDMGFPHSDFEGIGEVTDADGSPWYYTVLCEGCGPIQVTGDGRNVSREFDRQEALRNSAGAGDAPQAR</sequence>
<dbReference type="Proteomes" id="UP000301424">
    <property type="component" value="Segment"/>
</dbReference>
<accession>A0A482MM62</accession>
<dbReference type="EMBL" id="MK552141">
    <property type="protein sequence ID" value="QBQ74748.1"/>
    <property type="molecule type" value="Genomic_DNA"/>
</dbReference>
<reference evidence="1 2" key="1">
    <citation type="submission" date="2019-02" db="EMBL/GenBank/DDBJ databases">
        <title>Complete genome sequence of Burkholderia cenocepacia phage BcepSauron.</title>
        <authorList>
            <person name="Park K."/>
            <person name="Gonzalez C."/>
            <person name="Liu M."/>
            <person name="Gill J."/>
        </authorList>
    </citation>
    <scope>NUCLEOTIDE SEQUENCE [LARGE SCALE GENOMIC DNA]</scope>
</reference>
<organism evidence="1 2">
    <name type="scientific">Burkholderia phage BcepSauron</name>
    <dbReference type="NCBI Taxonomy" id="2530033"/>
    <lineage>
        <taxon>Viruses</taxon>
        <taxon>Duplodnaviria</taxon>
        <taxon>Heunggongvirae</taxon>
        <taxon>Uroviricota</taxon>
        <taxon>Caudoviricetes</taxon>
        <taxon>Sarumanvirus</taxon>
        <taxon>Sarumanvirus bcepsauron</taxon>
    </lineage>
</organism>
<name>A0A482MM62_9CAUD</name>
<proteinExistence type="predicted"/>
<keyword evidence="2" id="KW-1185">Reference proteome</keyword>
<evidence type="ECO:0000313" key="1">
    <source>
        <dbReference type="EMBL" id="QBQ74748.1"/>
    </source>
</evidence>
<protein>
    <submittedName>
        <fullName evidence="1">Uncharacterized protein</fullName>
    </submittedName>
</protein>
<gene>
    <name evidence="1" type="ORF">BcepSauron_368</name>
</gene>
<evidence type="ECO:0000313" key="2">
    <source>
        <dbReference type="Proteomes" id="UP000301424"/>
    </source>
</evidence>